<sequence>MAEIDWTRRTALMAMVAAGVGMSLSACVGRARQTASGFEPSRFQTWSGGDPVYRLYPGDAIEVTVHTAPELSREVEIGPDGRASLPLVGGVMVSQKTAPEAARAIADGYARVLRDPIVEVRPLSFGSQRILVGGEVNAPGPYPLPDGRTGVLEAIMFAGGFQPTARRNSVVVLRRAPDGGAMMRTVDVRSALRGRPADMIPLARHDVVFVPRSGIAEVNLFVDQYVRGILPLDAGFNYLLFQATRD</sequence>
<protein>
    <recommendedName>
        <fullName evidence="6">Polysaccharide export protein</fullName>
    </recommendedName>
</protein>
<name>A0ABQ1XIM9_9PROT</name>
<dbReference type="Pfam" id="PF02563">
    <property type="entry name" value="Poly_export"/>
    <property type="match status" value="1"/>
</dbReference>
<dbReference type="PROSITE" id="PS51318">
    <property type="entry name" value="TAT"/>
    <property type="match status" value="1"/>
</dbReference>
<evidence type="ECO:0000259" key="3">
    <source>
        <dbReference type="Pfam" id="PF10531"/>
    </source>
</evidence>
<comment type="caution">
    <text evidence="4">The sequence shown here is derived from an EMBL/GenBank/DDBJ whole genome shotgun (WGS) entry which is preliminary data.</text>
</comment>
<evidence type="ECO:0000313" key="5">
    <source>
        <dbReference type="Proteomes" id="UP000648722"/>
    </source>
</evidence>
<dbReference type="Pfam" id="PF10531">
    <property type="entry name" value="SLBB"/>
    <property type="match status" value="1"/>
</dbReference>
<dbReference type="PANTHER" id="PTHR33619:SF3">
    <property type="entry name" value="POLYSACCHARIDE EXPORT PROTEIN GFCE-RELATED"/>
    <property type="match status" value="1"/>
</dbReference>
<evidence type="ECO:0000259" key="2">
    <source>
        <dbReference type="Pfam" id="PF02563"/>
    </source>
</evidence>
<dbReference type="InterPro" id="IPR006311">
    <property type="entry name" value="TAT_signal"/>
</dbReference>
<dbReference type="EMBL" id="BMFS01000002">
    <property type="protein sequence ID" value="GGG94554.1"/>
    <property type="molecule type" value="Genomic_DNA"/>
</dbReference>
<gene>
    <name evidence="4" type="ORF">GCM10007420_07640</name>
</gene>
<dbReference type="InterPro" id="IPR003715">
    <property type="entry name" value="Poly_export_N"/>
</dbReference>
<feature type="domain" description="Soluble ligand binding" evidence="3">
    <location>
        <begin position="132"/>
        <end position="184"/>
    </location>
</feature>
<keyword evidence="5" id="KW-1185">Reference proteome</keyword>
<dbReference type="InterPro" id="IPR049712">
    <property type="entry name" value="Poly_export"/>
</dbReference>
<accession>A0ABQ1XIM9</accession>
<evidence type="ECO:0000256" key="1">
    <source>
        <dbReference type="ARBA" id="ARBA00022729"/>
    </source>
</evidence>
<keyword evidence="1" id="KW-0732">Signal</keyword>
<dbReference type="Proteomes" id="UP000648722">
    <property type="component" value="Unassembled WGS sequence"/>
</dbReference>
<dbReference type="PANTHER" id="PTHR33619">
    <property type="entry name" value="POLYSACCHARIDE EXPORT PROTEIN GFCE-RELATED"/>
    <property type="match status" value="1"/>
</dbReference>
<dbReference type="RefSeq" id="WP_233351736.1">
    <property type="nucleotide sequence ID" value="NZ_BMFS01000002.1"/>
</dbReference>
<evidence type="ECO:0008006" key="6">
    <source>
        <dbReference type="Google" id="ProtNLM"/>
    </source>
</evidence>
<dbReference type="Gene3D" id="3.10.560.10">
    <property type="entry name" value="Outer membrane lipoprotein wza domain like"/>
    <property type="match status" value="1"/>
</dbReference>
<feature type="domain" description="Polysaccharide export protein N-terminal" evidence="2">
    <location>
        <begin position="50"/>
        <end position="121"/>
    </location>
</feature>
<evidence type="ECO:0000313" key="4">
    <source>
        <dbReference type="EMBL" id="GGG94554.1"/>
    </source>
</evidence>
<organism evidence="4 5">
    <name type="scientific">Glycocaulis albus</name>
    <dbReference type="NCBI Taxonomy" id="1382801"/>
    <lineage>
        <taxon>Bacteria</taxon>
        <taxon>Pseudomonadati</taxon>
        <taxon>Pseudomonadota</taxon>
        <taxon>Alphaproteobacteria</taxon>
        <taxon>Maricaulales</taxon>
        <taxon>Maricaulaceae</taxon>
        <taxon>Glycocaulis</taxon>
    </lineage>
</organism>
<proteinExistence type="predicted"/>
<dbReference type="InterPro" id="IPR019554">
    <property type="entry name" value="Soluble_ligand-bd"/>
</dbReference>
<reference evidence="5" key="1">
    <citation type="journal article" date="2019" name="Int. J. Syst. Evol. Microbiol.">
        <title>The Global Catalogue of Microorganisms (GCM) 10K type strain sequencing project: providing services to taxonomists for standard genome sequencing and annotation.</title>
        <authorList>
            <consortium name="The Broad Institute Genomics Platform"/>
            <consortium name="The Broad Institute Genome Sequencing Center for Infectious Disease"/>
            <person name="Wu L."/>
            <person name="Ma J."/>
        </authorList>
    </citation>
    <scope>NUCLEOTIDE SEQUENCE [LARGE SCALE GENOMIC DNA]</scope>
    <source>
        <strain evidence="5">CGMCC 1.12766</strain>
    </source>
</reference>